<protein>
    <submittedName>
        <fullName evidence="2">Uncharacterized protein</fullName>
    </submittedName>
</protein>
<sequence>MSNQNIFDRFFVNPVGSFLVQHWRILLVIFLCLATVVVVASYTLCKKAEPQGRWRIDFQMVFYMSALSAFSKDHGRSWYKKKVATGSIRDETSRPAYDI</sequence>
<dbReference type="EMBL" id="CP064748">
    <property type="protein sequence ID" value="QPC61664.1"/>
    <property type="molecule type" value="Genomic_DNA"/>
</dbReference>
<evidence type="ECO:0000313" key="2">
    <source>
        <dbReference type="EMBL" id="PTD05020.1"/>
    </source>
</evidence>
<evidence type="ECO:0000313" key="4">
    <source>
        <dbReference type="Proteomes" id="UP000241587"/>
    </source>
</evidence>
<keyword evidence="4" id="KW-1185">Reference proteome</keyword>
<reference evidence="2 4" key="1">
    <citation type="submission" date="2018-02" db="EMBL/GenBank/DDBJ databases">
        <title>Fusarium culmorum secondary metabolites in fungal-bacterial-plant interactions.</title>
        <authorList>
            <person name="Schmidt R."/>
        </authorList>
    </citation>
    <scope>NUCLEOTIDE SEQUENCE [LARGE SCALE GENOMIC DNA]</scope>
    <source>
        <strain evidence="2 4">PV</strain>
    </source>
</reference>
<evidence type="ECO:0000313" key="3">
    <source>
        <dbReference type="EMBL" id="QPC61664.1"/>
    </source>
</evidence>
<dbReference type="Proteomes" id="UP000241587">
    <property type="component" value="Unassembled WGS sequence"/>
</dbReference>
<accession>A0A2T4GNI0</accession>
<dbReference type="EMBL" id="PVEM01000012">
    <property type="protein sequence ID" value="PTD05020.1"/>
    <property type="molecule type" value="Genomic_DNA"/>
</dbReference>
<dbReference type="Proteomes" id="UP000663297">
    <property type="component" value="Chromosome 2"/>
</dbReference>
<reference evidence="3" key="2">
    <citation type="submission" date="2020-11" db="EMBL/GenBank/DDBJ databases">
        <title>The chromosome-scale genome resource for two endophytic Fusarium species: F. culmorum and F. pseudograminearum.</title>
        <authorList>
            <person name="Yuan Z."/>
        </authorList>
    </citation>
    <scope>NUCLEOTIDE SEQUENCE</scope>
    <source>
        <strain evidence="3">Class2-1B</strain>
    </source>
</reference>
<keyword evidence="1" id="KW-1133">Transmembrane helix</keyword>
<dbReference type="OrthoDB" id="10274479at2759"/>
<keyword evidence="1" id="KW-0812">Transmembrane</keyword>
<feature type="transmembrane region" description="Helical" evidence="1">
    <location>
        <begin position="23"/>
        <end position="45"/>
    </location>
</feature>
<name>A0A2T4GNI0_FUSCU</name>
<evidence type="ECO:0000256" key="1">
    <source>
        <dbReference type="SAM" id="Phobius"/>
    </source>
</evidence>
<proteinExistence type="predicted"/>
<gene>
    <name evidence="2" type="ORF">FCULG_00001066</name>
    <name evidence="3" type="ORF">HYE67_003895</name>
</gene>
<keyword evidence="1" id="KW-0472">Membrane</keyword>
<dbReference type="OMA" id="CKKAEPQ"/>
<dbReference type="AlphaFoldDB" id="A0A2T4GNI0"/>
<organism evidence="2 4">
    <name type="scientific">Fusarium culmorum</name>
    <dbReference type="NCBI Taxonomy" id="5516"/>
    <lineage>
        <taxon>Eukaryota</taxon>
        <taxon>Fungi</taxon>
        <taxon>Dikarya</taxon>
        <taxon>Ascomycota</taxon>
        <taxon>Pezizomycotina</taxon>
        <taxon>Sordariomycetes</taxon>
        <taxon>Hypocreomycetidae</taxon>
        <taxon>Hypocreales</taxon>
        <taxon>Nectriaceae</taxon>
        <taxon>Fusarium</taxon>
    </lineage>
</organism>